<reference evidence="2 3" key="1">
    <citation type="submission" date="2019-04" db="EMBL/GenBank/DDBJ databases">
        <authorList>
            <person name="Yang Y."/>
            <person name="Wei D."/>
        </authorList>
    </citation>
    <scope>NUCLEOTIDE SEQUENCE [LARGE SCALE GENOMIC DNA]</scope>
    <source>
        <strain evidence="2 3">L-1-4w-11</strain>
    </source>
</reference>
<evidence type="ECO:0000259" key="1">
    <source>
        <dbReference type="Pfam" id="PF09361"/>
    </source>
</evidence>
<dbReference type="OrthoDB" id="8479795at2"/>
<proteinExistence type="predicted"/>
<dbReference type="NCBIfam" id="TIGR01841">
    <property type="entry name" value="phasin"/>
    <property type="match status" value="1"/>
</dbReference>
<feature type="domain" description="Phasin" evidence="1">
    <location>
        <begin position="91"/>
        <end position="190"/>
    </location>
</feature>
<protein>
    <submittedName>
        <fullName evidence="2">Phasin family protein</fullName>
    </submittedName>
</protein>
<organism evidence="2 3">
    <name type="scientific">Sphingomonas baiyangensis</name>
    <dbReference type="NCBI Taxonomy" id="2572576"/>
    <lineage>
        <taxon>Bacteria</taxon>
        <taxon>Pseudomonadati</taxon>
        <taxon>Pseudomonadota</taxon>
        <taxon>Alphaproteobacteria</taxon>
        <taxon>Sphingomonadales</taxon>
        <taxon>Sphingomonadaceae</taxon>
        <taxon>Sphingomonas</taxon>
    </lineage>
</organism>
<comment type="caution">
    <text evidence="2">The sequence shown here is derived from an EMBL/GenBank/DDBJ whole genome shotgun (WGS) entry which is preliminary data.</text>
</comment>
<dbReference type="EMBL" id="SWKR01000002">
    <property type="protein sequence ID" value="TKD52318.1"/>
    <property type="molecule type" value="Genomic_DNA"/>
</dbReference>
<dbReference type="Proteomes" id="UP000309138">
    <property type="component" value="Unassembled WGS sequence"/>
</dbReference>
<sequence length="201" mass="21725">MVSPVAVQAAETVREATEAVVEQTVAATENTKKAAVEAAQTVQKETASMQTEMKNAAETMTENMAGKGQAMFADMNDRAKSAMEKNARIVEEMNDLAKGNIEAMVESSRIAAKGMESLGQEAAEYSRKSFEQASTTMKTMAQVKSPTELFKLQSDYFRSAFDMYVAEASKATEHMLKLAGDAAQPLSNRMAVAAEKVKMVA</sequence>
<accession>A0A4V5PV16</accession>
<dbReference type="InterPro" id="IPR018968">
    <property type="entry name" value="Phasin"/>
</dbReference>
<keyword evidence="3" id="KW-1185">Reference proteome</keyword>
<dbReference type="Pfam" id="PF09361">
    <property type="entry name" value="Phasin_2"/>
    <property type="match status" value="1"/>
</dbReference>
<evidence type="ECO:0000313" key="2">
    <source>
        <dbReference type="EMBL" id="TKD52318.1"/>
    </source>
</evidence>
<name>A0A4V5PV16_9SPHN</name>
<evidence type="ECO:0000313" key="3">
    <source>
        <dbReference type="Proteomes" id="UP000309138"/>
    </source>
</evidence>
<gene>
    <name evidence="2" type="ORF">FBR43_14160</name>
</gene>
<dbReference type="AlphaFoldDB" id="A0A4V5PV16"/>
<dbReference type="InterPro" id="IPR010127">
    <property type="entry name" value="Phasin_subfam-1"/>
</dbReference>